<dbReference type="AlphaFoldDB" id="A0A8H4VV11"/>
<proteinExistence type="predicted"/>
<keyword evidence="3" id="KW-1185">Reference proteome</keyword>
<dbReference type="Proteomes" id="UP000521872">
    <property type="component" value="Unassembled WGS sequence"/>
</dbReference>
<dbReference type="EMBL" id="JAACJL010000001">
    <property type="protein sequence ID" value="KAF4623593.1"/>
    <property type="molecule type" value="Genomic_DNA"/>
</dbReference>
<comment type="caution">
    <text evidence="2">The sequence shown here is derived from an EMBL/GenBank/DDBJ whole genome shotgun (WGS) entry which is preliminary data.</text>
</comment>
<gene>
    <name evidence="2" type="ORF">D9613_001928</name>
</gene>
<protein>
    <submittedName>
        <fullName evidence="2">Uncharacterized protein</fullName>
    </submittedName>
</protein>
<sequence>MGFSHYSCFFVAPKLLARPPHPRDRIEDNINRVISRDSPNSRANFSSLSATIMSSFCSRPYSSLERSSSSKSSRSKYTTKSPWSLKHITVDRVDQWSERSQETHLHRGKRRRHENTLPVAVVEKCTEPSAWSGSPQSDEQVVQRPRLATSSSQFSLFARRESTSIPSASRRHQSLDSKGPTKNREDFVPDLVRLRSSAFWELRQSIAENGEGLIRRMRDYEHSRSRHQVYQKAKDAEKRGRKRLARCKRAIPQPPPSDASESDEEDILISLSSGDFPRHTLWGSSLGKRARSLDAMDVQQSEWSGAQPERCSSPTSSPHLSRSRVVDDADILHEFGGTTMPECPSFSDPPSWGRSSSSSSTTESPNSSVLSLPMSTSSANNNNHLPLSASNDKALNELSFALANGAGIADYSPVHQYQAHFDTLQSYDHGDLWK</sequence>
<name>A0A8H4VV11_9AGAR</name>
<feature type="region of interest" description="Disordered" evidence="1">
    <location>
        <begin position="297"/>
        <end position="385"/>
    </location>
</feature>
<evidence type="ECO:0000313" key="2">
    <source>
        <dbReference type="EMBL" id="KAF4623593.1"/>
    </source>
</evidence>
<feature type="region of interest" description="Disordered" evidence="1">
    <location>
        <begin position="225"/>
        <end position="264"/>
    </location>
</feature>
<organism evidence="2 3">
    <name type="scientific">Agrocybe pediades</name>
    <dbReference type="NCBI Taxonomy" id="84607"/>
    <lineage>
        <taxon>Eukaryota</taxon>
        <taxon>Fungi</taxon>
        <taxon>Dikarya</taxon>
        <taxon>Basidiomycota</taxon>
        <taxon>Agaricomycotina</taxon>
        <taxon>Agaricomycetes</taxon>
        <taxon>Agaricomycetidae</taxon>
        <taxon>Agaricales</taxon>
        <taxon>Agaricineae</taxon>
        <taxon>Strophariaceae</taxon>
        <taxon>Agrocybe</taxon>
    </lineage>
</organism>
<feature type="compositionally biased region" description="Basic residues" evidence="1">
    <location>
        <begin position="239"/>
        <end position="249"/>
    </location>
</feature>
<evidence type="ECO:0000313" key="3">
    <source>
        <dbReference type="Proteomes" id="UP000521872"/>
    </source>
</evidence>
<accession>A0A8H4VV11</accession>
<evidence type="ECO:0000256" key="1">
    <source>
        <dbReference type="SAM" id="MobiDB-lite"/>
    </source>
</evidence>
<feature type="compositionally biased region" description="Low complexity" evidence="1">
    <location>
        <begin position="345"/>
        <end position="378"/>
    </location>
</feature>
<feature type="region of interest" description="Disordered" evidence="1">
    <location>
        <begin position="153"/>
        <end position="184"/>
    </location>
</feature>
<feature type="compositionally biased region" description="Basic and acidic residues" evidence="1">
    <location>
        <begin position="324"/>
        <end position="333"/>
    </location>
</feature>
<reference evidence="2 3" key="1">
    <citation type="submission" date="2019-12" db="EMBL/GenBank/DDBJ databases">
        <authorList>
            <person name="Floudas D."/>
            <person name="Bentzer J."/>
            <person name="Ahren D."/>
            <person name="Johansson T."/>
            <person name="Persson P."/>
            <person name="Tunlid A."/>
        </authorList>
    </citation>
    <scope>NUCLEOTIDE SEQUENCE [LARGE SCALE GENOMIC DNA]</scope>
    <source>
        <strain evidence="2 3">CBS 102.39</strain>
    </source>
</reference>